<keyword evidence="3" id="KW-1185">Reference proteome</keyword>
<dbReference type="EMBL" id="BPLF01000003">
    <property type="protein sequence ID" value="GIX64133.1"/>
    <property type="molecule type" value="Genomic_DNA"/>
</dbReference>
<feature type="region of interest" description="Disordered" evidence="1">
    <location>
        <begin position="171"/>
        <end position="308"/>
    </location>
</feature>
<evidence type="ECO:0000313" key="3">
    <source>
        <dbReference type="Proteomes" id="UP001497744"/>
    </source>
</evidence>
<name>A0AAV4LVW6_BABCB</name>
<accession>A0AAV4LVW6</accession>
<feature type="compositionally biased region" description="Low complexity" evidence="1">
    <location>
        <begin position="203"/>
        <end position="246"/>
    </location>
</feature>
<dbReference type="RefSeq" id="XP_067716202.1">
    <property type="nucleotide sequence ID" value="XM_067860101.1"/>
</dbReference>
<feature type="compositionally biased region" description="Polar residues" evidence="1">
    <location>
        <begin position="296"/>
        <end position="308"/>
    </location>
</feature>
<feature type="compositionally biased region" description="Gly residues" evidence="1">
    <location>
        <begin position="247"/>
        <end position="256"/>
    </location>
</feature>
<sequence length="352" mass="37215">MTYLYWRCAANVNGCRGDWEVMNFNGDLNVETLLGIISALTKFMAAVGYSNPSQLSNKDGDSVMKKVAETFPELREISVESYDSSYSTYIQRVKQKGFKSLDYTPEECPLYSLHHAAMAYWESEPAKSSEIREAIENISETFDSISKTANEPGDFLKRNIANLHEKLRKFLNPDSSESGSDGPPKPGSSRTMNTNLDGSETFGDSTTTSESATTLTTTTERTSPTSTAESATPTPSITTTTATEYSSGGGGTGDRGPLGSVGPTGINGDRGEAGPARPQSPRGDIGDTGEERGHARSTTPSSVPDSRPQLSVSAVQAAGPVAILALGGGGTAAYFLDIGGFGTMVRSVIGSH</sequence>
<proteinExistence type="predicted"/>
<organism evidence="2 3">
    <name type="scientific">Babesia caballi</name>
    <dbReference type="NCBI Taxonomy" id="5871"/>
    <lineage>
        <taxon>Eukaryota</taxon>
        <taxon>Sar</taxon>
        <taxon>Alveolata</taxon>
        <taxon>Apicomplexa</taxon>
        <taxon>Aconoidasida</taxon>
        <taxon>Piroplasmida</taxon>
        <taxon>Babesiidae</taxon>
        <taxon>Babesia</taxon>
    </lineage>
</organism>
<evidence type="ECO:0000313" key="2">
    <source>
        <dbReference type="EMBL" id="GIX64133.1"/>
    </source>
</evidence>
<reference evidence="2 3" key="1">
    <citation type="submission" date="2021-06" db="EMBL/GenBank/DDBJ databases">
        <title>Genome sequence of Babesia caballi.</title>
        <authorList>
            <person name="Yamagishi J."/>
            <person name="Kidaka T."/>
            <person name="Ochi A."/>
        </authorList>
    </citation>
    <scope>NUCLEOTIDE SEQUENCE [LARGE SCALE GENOMIC DNA]</scope>
    <source>
        <strain evidence="2">USDA-D6B2</strain>
    </source>
</reference>
<dbReference type="Proteomes" id="UP001497744">
    <property type="component" value="Unassembled WGS sequence"/>
</dbReference>
<evidence type="ECO:0000256" key="1">
    <source>
        <dbReference type="SAM" id="MobiDB-lite"/>
    </source>
</evidence>
<dbReference type="GeneID" id="94195614"/>
<protein>
    <submittedName>
        <fullName evidence="2">Variant erythrocyte surface antigen-1 family protein</fullName>
    </submittedName>
</protein>
<feature type="compositionally biased region" description="Low complexity" evidence="1">
    <location>
        <begin position="173"/>
        <end position="182"/>
    </location>
</feature>
<dbReference type="AlphaFoldDB" id="A0AAV4LVW6"/>
<gene>
    <name evidence="2" type="ORF">BcabD6B2_35680</name>
</gene>
<comment type="caution">
    <text evidence="2">The sequence shown here is derived from an EMBL/GenBank/DDBJ whole genome shotgun (WGS) entry which is preliminary data.</text>
</comment>